<proteinExistence type="inferred from homology"/>
<feature type="compositionally biased region" description="Basic and acidic residues" evidence="8">
    <location>
        <begin position="163"/>
        <end position="173"/>
    </location>
</feature>
<evidence type="ECO:0000256" key="2">
    <source>
        <dbReference type="ARBA" id="ARBA00005046"/>
    </source>
</evidence>
<dbReference type="Pfam" id="PF00994">
    <property type="entry name" value="MoCF_biosynth"/>
    <property type="match status" value="1"/>
</dbReference>
<dbReference type="InterPro" id="IPR036135">
    <property type="entry name" value="MoeA_linker/N_sf"/>
</dbReference>
<comment type="function">
    <text evidence="1 7">Catalyzes the insertion of molybdate into adenylated molybdopterin with the concomitant release of AMP.</text>
</comment>
<dbReference type="InterPro" id="IPR038987">
    <property type="entry name" value="MoeA-like"/>
</dbReference>
<evidence type="ECO:0000259" key="9">
    <source>
        <dbReference type="SMART" id="SM00852"/>
    </source>
</evidence>
<dbReference type="Proteomes" id="UP000030664">
    <property type="component" value="Unassembled WGS sequence"/>
</dbReference>
<keyword evidence="7" id="KW-0460">Magnesium</keyword>
<comment type="similarity">
    <text evidence="3 7">Belongs to the MoeA family.</text>
</comment>
<dbReference type="InterPro" id="IPR005111">
    <property type="entry name" value="MoeA_C_domain_IV"/>
</dbReference>
<feature type="compositionally biased region" description="Basic and acidic residues" evidence="8">
    <location>
        <begin position="1"/>
        <end position="13"/>
    </location>
</feature>
<dbReference type="UniPathway" id="UPA00344"/>
<evidence type="ECO:0000256" key="8">
    <source>
        <dbReference type="SAM" id="MobiDB-lite"/>
    </source>
</evidence>
<dbReference type="GO" id="GO:0005829">
    <property type="term" value="C:cytosol"/>
    <property type="evidence" value="ECO:0007669"/>
    <property type="project" value="TreeGrafter"/>
</dbReference>
<evidence type="ECO:0000313" key="11">
    <source>
        <dbReference type="Proteomes" id="UP000030664"/>
    </source>
</evidence>
<feature type="region of interest" description="Disordered" evidence="8">
    <location>
        <begin position="1"/>
        <end position="29"/>
    </location>
</feature>
<comment type="cofactor">
    <cofactor evidence="7">
        <name>Mg(2+)</name>
        <dbReference type="ChEBI" id="CHEBI:18420"/>
    </cofactor>
</comment>
<dbReference type="Gene3D" id="3.90.105.10">
    <property type="entry name" value="Molybdopterin biosynthesis moea protein, domain 2"/>
    <property type="match status" value="1"/>
</dbReference>
<dbReference type="InterPro" id="IPR036425">
    <property type="entry name" value="MoaB/Mog-like_dom_sf"/>
</dbReference>
<dbReference type="GO" id="GO:0006777">
    <property type="term" value="P:Mo-molybdopterin cofactor biosynthetic process"/>
    <property type="evidence" value="ECO:0007669"/>
    <property type="project" value="UniProtKB-UniRule"/>
</dbReference>
<evidence type="ECO:0000256" key="7">
    <source>
        <dbReference type="RuleBase" id="RU365090"/>
    </source>
</evidence>
<dbReference type="EC" id="2.10.1.1" evidence="7"/>
<comment type="pathway">
    <text evidence="2 7">Cofactor biosynthesis; molybdopterin biosynthesis.</text>
</comment>
<dbReference type="eggNOG" id="COG0303">
    <property type="taxonomic scope" value="Bacteria"/>
</dbReference>
<dbReference type="AlphaFoldDB" id="A0A0B0D8S5"/>
<dbReference type="PANTHER" id="PTHR10192:SF5">
    <property type="entry name" value="GEPHYRIN"/>
    <property type="match status" value="1"/>
</dbReference>
<dbReference type="GO" id="GO:0046872">
    <property type="term" value="F:metal ion binding"/>
    <property type="evidence" value="ECO:0007669"/>
    <property type="project" value="UniProtKB-UniRule"/>
</dbReference>
<feature type="region of interest" description="Disordered" evidence="8">
    <location>
        <begin position="155"/>
        <end position="174"/>
    </location>
</feature>
<gene>
    <name evidence="10" type="ORF">AS25_10240</name>
</gene>
<dbReference type="CDD" id="cd00887">
    <property type="entry name" value="MoeA"/>
    <property type="match status" value="1"/>
</dbReference>
<comment type="caution">
    <text evidence="10">The sequence shown here is derived from an EMBL/GenBank/DDBJ whole genome shotgun (WGS) entry which is preliminary data.</text>
</comment>
<evidence type="ECO:0000256" key="5">
    <source>
        <dbReference type="ARBA" id="ARBA00023150"/>
    </source>
</evidence>
<organism evidence="10 11">
    <name type="scientific">Kocuria marina</name>
    <dbReference type="NCBI Taxonomy" id="223184"/>
    <lineage>
        <taxon>Bacteria</taxon>
        <taxon>Bacillati</taxon>
        <taxon>Actinomycetota</taxon>
        <taxon>Actinomycetes</taxon>
        <taxon>Micrococcales</taxon>
        <taxon>Micrococcaceae</taxon>
        <taxon>Kocuria</taxon>
    </lineage>
</organism>
<dbReference type="Gene3D" id="2.40.340.10">
    <property type="entry name" value="MoeA, C-terminal, domain IV"/>
    <property type="match status" value="1"/>
</dbReference>
<dbReference type="EMBL" id="JROM01000045">
    <property type="protein sequence ID" value="KHE73808.1"/>
    <property type="molecule type" value="Genomic_DNA"/>
</dbReference>
<feature type="domain" description="MoaB/Mog" evidence="9">
    <location>
        <begin position="241"/>
        <end position="384"/>
    </location>
</feature>
<name>A0A0B0D8S5_9MICC</name>
<dbReference type="GO" id="GO:0061599">
    <property type="term" value="F:molybdopterin molybdotransferase activity"/>
    <property type="evidence" value="ECO:0007669"/>
    <property type="project" value="UniProtKB-UniRule"/>
</dbReference>
<dbReference type="InterPro" id="IPR036688">
    <property type="entry name" value="MoeA_C_domain_IV_sf"/>
</dbReference>
<dbReference type="InterPro" id="IPR005110">
    <property type="entry name" value="MoeA_linker/N"/>
</dbReference>
<dbReference type="SMART" id="SM00852">
    <property type="entry name" value="MoCF_biosynth"/>
    <property type="match status" value="1"/>
</dbReference>
<dbReference type="SUPFAM" id="SSF63882">
    <property type="entry name" value="MoeA N-terminal region -like"/>
    <property type="match status" value="1"/>
</dbReference>
<dbReference type="PANTHER" id="PTHR10192">
    <property type="entry name" value="MOLYBDOPTERIN BIOSYNTHESIS PROTEIN"/>
    <property type="match status" value="1"/>
</dbReference>
<keyword evidence="7" id="KW-0808">Transferase</keyword>
<dbReference type="SUPFAM" id="SSF53218">
    <property type="entry name" value="Molybdenum cofactor biosynthesis proteins"/>
    <property type="match status" value="1"/>
</dbReference>
<dbReference type="Pfam" id="PF03454">
    <property type="entry name" value="MoeA_C"/>
    <property type="match status" value="1"/>
</dbReference>
<evidence type="ECO:0000256" key="3">
    <source>
        <dbReference type="ARBA" id="ARBA00010763"/>
    </source>
</evidence>
<dbReference type="Pfam" id="PF03453">
    <property type="entry name" value="MoeA_N"/>
    <property type="match status" value="1"/>
</dbReference>
<evidence type="ECO:0000256" key="6">
    <source>
        <dbReference type="ARBA" id="ARBA00047317"/>
    </source>
</evidence>
<dbReference type="Gene3D" id="3.40.980.10">
    <property type="entry name" value="MoaB/Mog-like domain"/>
    <property type="match status" value="1"/>
</dbReference>
<dbReference type="STRING" id="223184.AS25_10240"/>
<keyword evidence="7" id="KW-0479">Metal-binding</keyword>
<sequence>MPGLPHQHDPAAHEDDDQRENRSAASEPTVRWASWDEARRIAYGTPHSLPNILLPLAKCLDEILAESVTAEMPVPHYASAAADGWAVAGEGPWRIRMPRPAETDERLLLTLPPDQRILPVVELKPGEATHVNAGDAVPFGTRAVLEAHRGHVVPADPAARDMPSGEHGRRAEEGDTLEDATPAATLVKNQDVRAVGEEIEQGDLLLRAGRKLNPAHLGLAASAGHDMLPVRRRPRVTVLLGFANVVEDGIPGPGEVRDVLGLQLPAALRELGANVDQVRRVADGADGMISAFTEAPMGASSLLDARAEIVVSTGGTGHGEDDHVRKALEDLGAHLIIDGVAQEPAHGVIVAQLPDDGPVVLALPGSPLSAMTGLLSVGHALIAGAKGEAMPLTRRVTAGQDLEATGRTRVIPAYLQDGRVLPEPTVGPTMLSGLAHADVLLVVPEDGMSAGQDVEVIPLPWRG</sequence>
<dbReference type="Gene3D" id="2.170.190.11">
    <property type="entry name" value="Molybdopterin biosynthesis moea protein, domain 3"/>
    <property type="match status" value="1"/>
</dbReference>
<reference evidence="10 11" key="1">
    <citation type="submission" date="2014-09" db="EMBL/GenBank/DDBJ databases">
        <title>High-quality draft genome sequence of Kocuria marina SO9-6, an actinobacterium isolated from a copper mine.</title>
        <authorList>
            <person name="Castro D.B."/>
            <person name="Pereira L.B."/>
            <person name="Silva M.V."/>
            <person name="Silva B.P."/>
            <person name="Zanardi B.R."/>
            <person name="Carlos C."/>
            <person name="Belgini D.R."/>
            <person name="Limache E.G."/>
            <person name="Lacerda G.V."/>
            <person name="Nery M.B."/>
            <person name="Gomes M.B."/>
            <person name="Souza S."/>
            <person name="Silva T.M."/>
            <person name="Rodrigues V.D."/>
            <person name="Paulino L.C."/>
            <person name="Vicentini R."/>
            <person name="Ferraz L.F."/>
            <person name="Ottoboni L.M."/>
        </authorList>
    </citation>
    <scope>NUCLEOTIDE SEQUENCE [LARGE SCALE GENOMIC DNA]</scope>
    <source>
        <strain evidence="10 11">SO9-6</strain>
    </source>
</reference>
<evidence type="ECO:0000313" key="10">
    <source>
        <dbReference type="EMBL" id="KHE73808.1"/>
    </source>
</evidence>
<comment type="catalytic activity">
    <reaction evidence="6">
        <text>adenylyl-molybdopterin + molybdate = Mo-molybdopterin + AMP + H(+)</text>
        <dbReference type="Rhea" id="RHEA:35047"/>
        <dbReference type="ChEBI" id="CHEBI:15378"/>
        <dbReference type="ChEBI" id="CHEBI:36264"/>
        <dbReference type="ChEBI" id="CHEBI:62727"/>
        <dbReference type="ChEBI" id="CHEBI:71302"/>
        <dbReference type="ChEBI" id="CHEBI:456215"/>
        <dbReference type="EC" id="2.10.1.1"/>
    </reaction>
</comment>
<accession>A0A0B0D8S5</accession>
<keyword evidence="5 7" id="KW-0501">Molybdenum cofactor biosynthesis</keyword>
<evidence type="ECO:0000256" key="4">
    <source>
        <dbReference type="ARBA" id="ARBA00022505"/>
    </source>
</evidence>
<protein>
    <recommendedName>
        <fullName evidence="7">Molybdopterin molybdenumtransferase</fullName>
        <ecNumber evidence="7">2.10.1.1</ecNumber>
    </recommendedName>
</protein>
<dbReference type="SUPFAM" id="SSF63867">
    <property type="entry name" value="MoeA C-terminal domain-like"/>
    <property type="match status" value="1"/>
</dbReference>
<keyword evidence="4 7" id="KW-0500">Molybdenum</keyword>
<dbReference type="InterPro" id="IPR001453">
    <property type="entry name" value="MoaB/Mog_dom"/>
</dbReference>
<evidence type="ECO:0000256" key="1">
    <source>
        <dbReference type="ARBA" id="ARBA00002901"/>
    </source>
</evidence>
<dbReference type="RefSeq" id="WP_035964872.1">
    <property type="nucleotide sequence ID" value="NZ_JAQDQN010000015.1"/>
</dbReference>